<dbReference type="Proteomes" id="UP000186922">
    <property type="component" value="Unassembled WGS sequence"/>
</dbReference>
<dbReference type="AlphaFoldDB" id="A0A1D1VP68"/>
<protein>
    <submittedName>
        <fullName evidence="1">Uncharacterized protein</fullName>
    </submittedName>
</protein>
<evidence type="ECO:0000313" key="1">
    <source>
        <dbReference type="EMBL" id="GAV03377.1"/>
    </source>
</evidence>
<name>A0A1D1VP68_RAMVA</name>
<evidence type="ECO:0000313" key="2">
    <source>
        <dbReference type="Proteomes" id="UP000186922"/>
    </source>
</evidence>
<organism evidence="1 2">
    <name type="scientific">Ramazzottius varieornatus</name>
    <name type="common">Water bear</name>
    <name type="synonym">Tardigrade</name>
    <dbReference type="NCBI Taxonomy" id="947166"/>
    <lineage>
        <taxon>Eukaryota</taxon>
        <taxon>Metazoa</taxon>
        <taxon>Ecdysozoa</taxon>
        <taxon>Tardigrada</taxon>
        <taxon>Eutardigrada</taxon>
        <taxon>Parachela</taxon>
        <taxon>Hypsibioidea</taxon>
        <taxon>Ramazzottiidae</taxon>
        <taxon>Ramazzottius</taxon>
    </lineage>
</organism>
<sequence length="106" mass="12023">MNIFWPEDFTNPDSDMRMFHQVTSQHASAEHENEHNVDRHAVKQLVLDGPTFSHNIQTSLTKATRCGAASNSKFRFDFGTNPHNMAAKVPLGMLRCGSRRSPRKVE</sequence>
<reference evidence="1 2" key="1">
    <citation type="journal article" date="2016" name="Nat. Commun.">
        <title>Extremotolerant tardigrade genome and improved radiotolerance of human cultured cells by tardigrade-unique protein.</title>
        <authorList>
            <person name="Hashimoto T."/>
            <person name="Horikawa D.D."/>
            <person name="Saito Y."/>
            <person name="Kuwahara H."/>
            <person name="Kozuka-Hata H."/>
            <person name="Shin-I T."/>
            <person name="Minakuchi Y."/>
            <person name="Ohishi K."/>
            <person name="Motoyama A."/>
            <person name="Aizu T."/>
            <person name="Enomoto A."/>
            <person name="Kondo K."/>
            <person name="Tanaka S."/>
            <person name="Hara Y."/>
            <person name="Koshikawa S."/>
            <person name="Sagara H."/>
            <person name="Miura T."/>
            <person name="Yokobori S."/>
            <person name="Miyagawa K."/>
            <person name="Suzuki Y."/>
            <person name="Kubo T."/>
            <person name="Oyama M."/>
            <person name="Kohara Y."/>
            <person name="Fujiyama A."/>
            <person name="Arakawa K."/>
            <person name="Katayama T."/>
            <person name="Toyoda A."/>
            <person name="Kunieda T."/>
        </authorList>
    </citation>
    <scope>NUCLEOTIDE SEQUENCE [LARGE SCALE GENOMIC DNA]</scope>
    <source>
        <strain evidence="1 2">YOKOZUNA-1</strain>
    </source>
</reference>
<comment type="caution">
    <text evidence="1">The sequence shown here is derived from an EMBL/GenBank/DDBJ whole genome shotgun (WGS) entry which is preliminary data.</text>
</comment>
<dbReference type="EMBL" id="BDGG01000009">
    <property type="protein sequence ID" value="GAV03377.1"/>
    <property type="molecule type" value="Genomic_DNA"/>
</dbReference>
<keyword evidence="2" id="KW-1185">Reference proteome</keyword>
<accession>A0A1D1VP68</accession>
<proteinExistence type="predicted"/>
<gene>
    <name evidence="1" type="primary">RvY_13806-1</name>
    <name evidence="1" type="synonym">RvY_13806.1</name>
    <name evidence="1" type="ORF">RvY_13806</name>
</gene>